<protein>
    <submittedName>
        <fullName evidence="1">Uncharacterized protein</fullName>
    </submittedName>
</protein>
<dbReference type="Proteomes" id="UP000052167">
    <property type="component" value="Unassembled WGS sequence"/>
</dbReference>
<keyword evidence="2" id="KW-1185">Reference proteome</keyword>
<dbReference type="AlphaFoldDB" id="A0A922T8V9"/>
<organism evidence="1 2">
    <name type="scientific">Pseudorhizobium pelagicum</name>
    <dbReference type="NCBI Taxonomy" id="1509405"/>
    <lineage>
        <taxon>Bacteria</taxon>
        <taxon>Pseudomonadati</taxon>
        <taxon>Pseudomonadota</taxon>
        <taxon>Alphaproteobacteria</taxon>
        <taxon>Hyphomicrobiales</taxon>
        <taxon>Rhizobiaceae</taxon>
        <taxon>Rhizobium/Agrobacterium group</taxon>
        <taxon>Pseudorhizobium</taxon>
    </lineage>
</organism>
<accession>A0A922T8V9</accession>
<proteinExistence type="predicted"/>
<dbReference type="RefSeq" id="WP_037189937.1">
    <property type="nucleotide sequence ID" value="NZ_JOKJ01000019.1"/>
</dbReference>
<sequence length="149" mass="16924">MFIAATAPKEQKQIVIDALKELGATKYPTGICYTVLTAIKSFEGLRVDPVLWGQFRNEIPDLVVEHEYVDPDVSPYWIIGGDLYHLISACEEQHDNEGVYDAYLELVTSDGSAIESYEELSEEVLNDIETFAERRRSIVKLLIQKLEEI</sequence>
<comment type="caution">
    <text evidence="1">The sequence shown here is derived from an EMBL/GenBank/DDBJ whole genome shotgun (WGS) entry which is preliminary data.</text>
</comment>
<reference evidence="1 2" key="1">
    <citation type="submission" date="2014-06" db="EMBL/GenBank/DDBJ databases">
        <title>Rhizobium pelagicum/R2-400B4.</title>
        <authorList>
            <person name="Kimes N.E."/>
            <person name="Lopez-Perez M."/>
        </authorList>
    </citation>
    <scope>NUCLEOTIDE SEQUENCE [LARGE SCALE GENOMIC DNA]</scope>
    <source>
        <strain evidence="1 2">R2-400B4</strain>
    </source>
</reference>
<name>A0A922T8V9_9HYPH</name>
<evidence type="ECO:0000313" key="2">
    <source>
        <dbReference type="Proteomes" id="UP000052167"/>
    </source>
</evidence>
<dbReference type="EMBL" id="JOKJ01000019">
    <property type="protein sequence ID" value="KEQ05642.1"/>
    <property type="molecule type" value="Genomic_DNA"/>
</dbReference>
<evidence type="ECO:0000313" key="1">
    <source>
        <dbReference type="EMBL" id="KEQ05642.1"/>
    </source>
</evidence>
<gene>
    <name evidence="1" type="ORF">GV68_08925</name>
</gene>